<organism evidence="2 3">
    <name type="scientific">Reichenbachiella ulvae</name>
    <dbReference type="NCBI Taxonomy" id="2980104"/>
    <lineage>
        <taxon>Bacteria</taxon>
        <taxon>Pseudomonadati</taxon>
        <taxon>Bacteroidota</taxon>
        <taxon>Cytophagia</taxon>
        <taxon>Cytophagales</taxon>
        <taxon>Reichenbachiellaceae</taxon>
        <taxon>Reichenbachiella</taxon>
    </lineage>
</organism>
<comment type="caution">
    <text evidence="2">The sequence shown here is derived from an EMBL/GenBank/DDBJ whole genome shotgun (WGS) entry which is preliminary data.</text>
</comment>
<keyword evidence="3" id="KW-1185">Reference proteome</keyword>
<dbReference type="Pfam" id="PF19851">
    <property type="entry name" value="DUF6326"/>
    <property type="match status" value="1"/>
</dbReference>
<keyword evidence="1" id="KW-0812">Transmembrane</keyword>
<accession>A0ABT3CTV6</accession>
<evidence type="ECO:0000313" key="2">
    <source>
        <dbReference type="EMBL" id="MCV9386974.1"/>
    </source>
</evidence>
<dbReference type="EMBL" id="JAOYOD010000001">
    <property type="protein sequence ID" value="MCV9386974.1"/>
    <property type="molecule type" value="Genomic_DNA"/>
</dbReference>
<keyword evidence="1" id="KW-1133">Transmembrane helix</keyword>
<feature type="transmembrane region" description="Helical" evidence="1">
    <location>
        <begin position="50"/>
        <end position="68"/>
    </location>
</feature>
<protein>
    <submittedName>
        <fullName evidence="2">DUF6326 family protein</fullName>
    </submittedName>
</protein>
<sequence length="132" mass="15237">MKSLISNEKVVLSTLWVFVLMNMIYADILNTLKPEYLKELEYVGDNISEETVLLFALLMEVPIAMILLSRTLKRKCNRILNLIAAPISILWVIVPSIVLNEGNTSLSYIFFASIETIAMLFIIWYSYRWGKE</sequence>
<dbReference type="RefSeq" id="WP_264137803.1">
    <property type="nucleotide sequence ID" value="NZ_JAOYOD010000001.1"/>
</dbReference>
<evidence type="ECO:0000313" key="3">
    <source>
        <dbReference type="Proteomes" id="UP001300692"/>
    </source>
</evidence>
<evidence type="ECO:0000256" key="1">
    <source>
        <dbReference type="SAM" id="Phobius"/>
    </source>
</evidence>
<reference evidence="2 3" key="1">
    <citation type="submission" date="2022-10" db="EMBL/GenBank/DDBJ databases">
        <title>Comparative genomics and taxonomic characterization of three novel marine species of genus Reichenbachiella exhibiting antioxidant and polysaccharide degradation activities.</title>
        <authorList>
            <person name="Muhammad N."/>
            <person name="Lee Y.-J."/>
            <person name="Ko J."/>
            <person name="Kim S.-G."/>
        </authorList>
    </citation>
    <scope>NUCLEOTIDE SEQUENCE [LARGE SCALE GENOMIC DNA]</scope>
    <source>
        <strain evidence="2 3">ABR2-5</strain>
    </source>
</reference>
<feature type="transmembrane region" description="Helical" evidence="1">
    <location>
        <begin position="105"/>
        <end position="127"/>
    </location>
</feature>
<dbReference type="Proteomes" id="UP001300692">
    <property type="component" value="Unassembled WGS sequence"/>
</dbReference>
<gene>
    <name evidence="2" type="ORF">N7U62_09890</name>
</gene>
<dbReference type="InterPro" id="IPR046289">
    <property type="entry name" value="DUF6326"/>
</dbReference>
<keyword evidence="1" id="KW-0472">Membrane</keyword>
<feature type="transmembrane region" description="Helical" evidence="1">
    <location>
        <begin position="80"/>
        <end position="99"/>
    </location>
</feature>
<proteinExistence type="predicted"/>
<name>A0ABT3CTV6_9BACT</name>